<feature type="compositionally biased region" description="Basic and acidic residues" evidence="1">
    <location>
        <begin position="140"/>
        <end position="157"/>
    </location>
</feature>
<evidence type="ECO:0000313" key="2">
    <source>
        <dbReference type="EMBL" id="CAD9580122.1"/>
    </source>
</evidence>
<sequence length="182" mass="20558">MANIRVKQRIAAVDNFMSQVMMLGLDLKEGMLSPESLIVSGRLVAYALVYIACGKVAIAQYRSVRCGISAIQFSCHQLTKFQKQIGLFLFDLLLKDWQRKAKFCNSIAAIPRRILLFPFRNNKGCNVEDGDVFNEFSESPDSHSLDYGENEQRHDGDDSPTPQSHPPDEGYRFIFDFGNLSV</sequence>
<gene>
    <name evidence="2" type="ORF">LDAN0321_LOCUS10038</name>
</gene>
<protein>
    <submittedName>
        <fullName evidence="2">Uncharacterized protein</fullName>
    </submittedName>
</protein>
<name>A0A7S2KLK4_9STRA</name>
<proteinExistence type="predicted"/>
<accession>A0A7S2KLK4</accession>
<reference evidence="2" key="1">
    <citation type="submission" date="2021-01" db="EMBL/GenBank/DDBJ databases">
        <authorList>
            <person name="Corre E."/>
            <person name="Pelletier E."/>
            <person name="Niang G."/>
            <person name="Scheremetjew M."/>
            <person name="Finn R."/>
            <person name="Kale V."/>
            <person name="Holt S."/>
            <person name="Cochrane G."/>
            <person name="Meng A."/>
            <person name="Brown T."/>
            <person name="Cohen L."/>
        </authorList>
    </citation>
    <scope>NUCLEOTIDE SEQUENCE</scope>
    <source>
        <strain evidence="2">B650</strain>
    </source>
</reference>
<dbReference type="AlphaFoldDB" id="A0A7S2KLK4"/>
<feature type="region of interest" description="Disordered" evidence="1">
    <location>
        <begin position="137"/>
        <end position="171"/>
    </location>
</feature>
<organism evidence="2">
    <name type="scientific">Leptocylindrus danicus</name>
    <dbReference type="NCBI Taxonomy" id="163516"/>
    <lineage>
        <taxon>Eukaryota</taxon>
        <taxon>Sar</taxon>
        <taxon>Stramenopiles</taxon>
        <taxon>Ochrophyta</taxon>
        <taxon>Bacillariophyta</taxon>
        <taxon>Coscinodiscophyceae</taxon>
        <taxon>Chaetocerotophycidae</taxon>
        <taxon>Leptocylindrales</taxon>
        <taxon>Leptocylindraceae</taxon>
        <taxon>Leptocylindrus</taxon>
    </lineage>
</organism>
<evidence type="ECO:0000256" key="1">
    <source>
        <dbReference type="SAM" id="MobiDB-lite"/>
    </source>
</evidence>
<dbReference type="EMBL" id="HBGY01015481">
    <property type="protein sequence ID" value="CAD9580122.1"/>
    <property type="molecule type" value="Transcribed_RNA"/>
</dbReference>